<feature type="signal peptide" evidence="1">
    <location>
        <begin position="1"/>
        <end position="23"/>
    </location>
</feature>
<sequence>MVACGCLLTACLLVVSFLNGASGDQACTGEFNKFKGCMSGAFDRLIERSNVESKLEQAKQCFEKNHCNTTGPPFSPGSSGHQCKKQVFEELGQKVETCVKDKFPGFTFSDLFLKKKPGGGKKGGGFPMPFGGRRFGKYFRVLRDPNVCPAEVKDQVTQCLKPIVSEGKKAMKGYITELCAEKDKCMTSMSPTCKQEFNSLKKEVVNCACGQLEPNAAKYAHELLSCLGKTDRPNETYKKMVEGFIPKFCKRMRENPDICQNLEQFFARHHHHHHD</sequence>
<dbReference type="Proteomes" id="UP000030665">
    <property type="component" value="Unassembled WGS sequence"/>
</dbReference>
<protein>
    <submittedName>
        <fullName evidence="2">Protein asteroid</fullName>
    </submittedName>
</protein>
<evidence type="ECO:0000313" key="2">
    <source>
        <dbReference type="EMBL" id="CDW52825.1"/>
    </source>
</evidence>
<dbReference type="EMBL" id="HG805832">
    <property type="protein sequence ID" value="CDW52825.1"/>
    <property type="molecule type" value="Genomic_DNA"/>
</dbReference>
<accession>A0A077Z2C7</accession>
<dbReference type="OrthoDB" id="5913519at2759"/>
<evidence type="ECO:0000313" key="3">
    <source>
        <dbReference type="Proteomes" id="UP000030665"/>
    </source>
</evidence>
<proteinExistence type="predicted"/>
<reference evidence="2" key="1">
    <citation type="submission" date="2014-01" db="EMBL/GenBank/DDBJ databases">
        <authorList>
            <person name="Aslett M."/>
        </authorList>
    </citation>
    <scope>NUCLEOTIDE SEQUENCE</scope>
</reference>
<keyword evidence="3" id="KW-1185">Reference proteome</keyword>
<keyword evidence="1" id="KW-0732">Signal</keyword>
<gene>
    <name evidence="2" type="ORF">TTRE_0000108701</name>
</gene>
<evidence type="ECO:0000256" key="1">
    <source>
        <dbReference type="SAM" id="SignalP"/>
    </source>
</evidence>
<feature type="chain" id="PRO_5001728286" evidence="1">
    <location>
        <begin position="24"/>
        <end position="275"/>
    </location>
</feature>
<organism evidence="2 3">
    <name type="scientific">Trichuris trichiura</name>
    <name type="common">Whipworm</name>
    <name type="synonym">Trichocephalus trichiurus</name>
    <dbReference type="NCBI Taxonomy" id="36087"/>
    <lineage>
        <taxon>Eukaryota</taxon>
        <taxon>Metazoa</taxon>
        <taxon>Ecdysozoa</taxon>
        <taxon>Nematoda</taxon>
        <taxon>Enoplea</taxon>
        <taxon>Dorylaimia</taxon>
        <taxon>Trichinellida</taxon>
        <taxon>Trichuridae</taxon>
        <taxon>Trichuris</taxon>
    </lineage>
</organism>
<name>A0A077Z2C7_TRITR</name>
<dbReference type="AlphaFoldDB" id="A0A077Z2C7"/>
<reference evidence="2" key="2">
    <citation type="submission" date="2014-03" db="EMBL/GenBank/DDBJ databases">
        <title>The whipworm genome and dual-species transcriptomics of an intimate host-pathogen interaction.</title>
        <authorList>
            <person name="Foth B.J."/>
            <person name="Tsai I.J."/>
            <person name="Reid A.J."/>
            <person name="Bancroft A.J."/>
            <person name="Nichol S."/>
            <person name="Tracey A."/>
            <person name="Holroyd N."/>
            <person name="Cotton J.A."/>
            <person name="Stanley E.J."/>
            <person name="Zarowiecki M."/>
            <person name="Liu J.Z."/>
            <person name="Huckvale T."/>
            <person name="Cooper P.J."/>
            <person name="Grencis R.K."/>
            <person name="Berriman M."/>
        </authorList>
    </citation>
    <scope>NUCLEOTIDE SEQUENCE [LARGE SCALE GENOMIC DNA]</scope>
</reference>